<dbReference type="AlphaFoldDB" id="A0A2U3K7S6"/>
<feature type="active site" description="Proton donor/acceptor" evidence="2">
    <location>
        <position position="137"/>
    </location>
</feature>
<dbReference type="Gene3D" id="2.40.260.10">
    <property type="entry name" value="Sortase"/>
    <property type="match status" value="1"/>
</dbReference>
<sequence>MHKVKLLWSKHSLFTVLSLGFMILGIGSISWVLFSMWAQAHSDYYVETTHSHYSIPAIVEGINSKSDISLVLPTPDKNLYSVYPDEGDNIGSLTIPALKRKLPIIQGTGVEELKEGVGHFIQSVLPGQEDNCVLSGHRETVFRQMDNLKIGDQLIVQTSAGTFTYEVNGTRIVHEDDKTVIVPTDHAVLTLTTCYPFDTPGYYPDRYIVSAILVNKKI</sequence>
<dbReference type="InterPro" id="IPR053525">
    <property type="entry name" value="Sortase_D"/>
</dbReference>
<dbReference type="NCBIfam" id="TIGR01076">
    <property type="entry name" value="sortase_fam"/>
    <property type="match status" value="1"/>
</dbReference>
<dbReference type="EMBL" id="OMOF01000061">
    <property type="protein sequence ID" value="SPF35709.1"/>
    <property type="molecule type" value="Genomic_DNA"/>
</dbReference>
<evidence type="ECO:0000256" key="1">
    <source>
        <dbReference type="ARBA" id="ARBA00022801"/>
    </source>
</evidence>
<feature type="active site" description="Acyl-thioester intermediate" evidence="2">
    <location>
        <position position="194"/>
    </location>
</feature>
<organism evidence="4 5">
    <name type="scientific">Candidatus Desulfosporosinus infrequens</name>
    <dbReference type="NCBI Taxonomy" id="2043169"/>
    <lineage>
        <taxon>Bacteria</taxon>
        <taxon>Bacillati</taxon>
        <taxon>Bacillota</taxon>
        <taxon>Clostridia</taxon>
        <taxon>Eubacteriales</taxon>
        <taxon>Desulfitobacteriaceae</taxon>
        <taxon>Desulfosporosinus</taxon>
    </lineage>
</organism>
<dbReference type="InterPro" id="IPR005754">
    <property type="entry name" value="Sortase"/>
</dbReference>
<feature type="transmembrane region" description="Helical" evidence="3">
    <location>
        <begin position="12"/>
        <end position="34"/>
    </location>
</feature>
<dbReference type="InterPro" id="IPR041999">
    <property type="entry name" value="Sortase_D_1"/>
</dbReference>
<dbReference type="Proteomes" id="UP000238916">
    <property type="component" value="Unassembled WGS sequence"/>
</dbReference>
<keyword evidence="1" id="KW-0378">Hydrolase</keyword>
<evidence type="ECO:0000313" key="5">
    <source>
        <dbReference type="Proteomes" id="UP000238916"/>
    </source>
</evidence>
<name>A0A2U3K7S6_9FIRM</name>
<keyword evidence="3" id="KW-0472">Membrane</keyword>
<keyword evidence="3" id="KW-0812">Transmembrane</keyword>
<dbReference type="GO" id="GO:0016787">
    <property type="term" value="F:hydrolase activity"/>
    <property type="evidence" value="ECO:0007669"/>
    <property type="project" value="UniProtKB-KW"/>
</dbReference>
<dbReference type="SUPFAM" id="SSF63817">
    <property type="entry name" value="Sortase"/>
    <property type="match status" value="1"/>
</dbReference>
<proteinExistence type="predicted"/>
<accession>A0A2U3K7S6</accession>
<dbReference type="OrthoDB" id="1648028at2"/>
<dbReference type="Pfam" id="PF04203">
    <property type="entry name" value="Sortase"/>
    <property type="match status" value="1"/>
</dbReference>
<protein>
    <submittedName>
        <fullName evidence="4">Sortase family protein</fullName>
    </submittedName>
</protein>
<dbReference type="CDD" id="cd05828">
    <property type="entry name" value="Sortase_D_1"/>
    <property type="match status" value="1"/>
</dbReference>
<gene>
    <name evidence="4" type="ORF">SBF1_1530002</name>
</gene>
<reference evidence="5" key="1">
    <citation type="submission" date="2018-02" db="EMBL/GenBank/DDBJ databases">
        <authorList>
            <person name="Hausmann B."/>
        </authorList>
    </citation>
    <scope>NUCLEOTIDE SEQUENCE [LARGE SCALE GENOMIC DNA]</scope>
    <source>
        <strain evidence="5">Peat soil MAG SbF1</strain>
    </source>
</reference>
<evidence type="ECO:0000256" key="2">
    <source>
        <dbReference type="PIRSR" id="PIRSR605754-1"/>
    </source>
</evidence>
<dbReference type="NCBIfam" id="NF033746">
    <property type="entry name" value="class_D_sortase"/>
    <property type="match status" value="1"/>
</dbReference>
<dbReference type="InterPro" id="IPR023365">
    <property type="entry name" value="Sortase_dom-sf"/>
</dbReference>
<evidence type="ECO:0000313" key="4">
    <source>
        <dbReference type="EMBL" id="SPF35709.1"/>
    </source>
</evidence>
<keyword evidence="3" id="KW-1133">Transmembrane helix</keyword>
<evidence type="ECO:0000256" key="3">
    <source>
        <dbReference type="SAM" id="Phobius"/>
    </source>
</evidence>